<dbReference type="GO" id="GO:0004315">
    <property type="term" value="F:3-oxoacyl-[acyl-carrier-protein] synthase activity"/>
    <property type="evidence" value="ECO:0007669"/>
    <property type="project" value="TreeGrafter"/>
</dbReference>
<gene>
    <name evidence="6" type="ORF">EOE66_12825</name>
</gene>
<dbReference type="Pfam" id="PF00109">
    <property type="entry name" value="ketoacyl-synt"/>
    <property type="match status" value="1"/>
</dbReference>
<dbReference type="PANTHER" id="PTHR11712">
    <property type="entry name" value="POLYKETIDE SYNTHASE-RELATED"/>
    <property type="match status" value="1"/>
</dbReference>
<dbReference type="GO" id="GO:0005829">
    <property type="term" value="C:cytosol"/>
    <property type="evidence" value="ECO:0007669"/>
    <property type="project" value="TreeGrafter"/>
</dbReference>
<keyword evidence="3 4" id="KW-0808">Transferase</keyword>
<dbReference type="SMART" id="SM00825">
    <property type="entry name" value="PKS_KS"/>
    <property type="match status" value="1"/>
</dbReference>
<reference evidence="6 7" key="1">
    <citation type="submission" date="2019-01" db="EMBL/GenBank/DDBJ databases">
        <authorList>
            <person name="Chen W.-M."/>
        </authorList>
    </citation>
    <scope>NUCLEOTIDE SEQUENCE [LARGE SCALE GENOMIC DNA]</scope>
    <source>
        <strain evidence="6 7">KYPY4</strain>
    </source>
</reference>
<keyword evidence="7" id="KW-1185">Reference proteome</keyword>
<evidence type="ECO:0000256" key="1">
    <source>
        <dbReference type="ARBA" id="ARBA00005194"/>
    </source>
</evidence>
<dbReference type="Pfam" id="PF02801">
    <property type="entry name" value="Ketoacyl-synt_C"/>
    <property type="match status" value="1"/>
</dbReference>
<comment type="similarity">
    <text evidence="2 4">Belongs to the thiolase-like superfamily. Beta-ketoacyl-ACP synthases family.</text>
</comment>
<evidence type="ECO:0000256" key="4">
    <source>
        <dbReference type="RuleBase" id="RU003694"/>
    </source>
</evidence>
<name>A0A437RE52_9BURK</name>
<dbReference type="SUPFAM" id="SSF53901">
    <property type="entry name" value="Thiolase-like"/>
    <property type="match status" value="2"/>
</dbReference>
<dbReference type="Gene3D" id="3.40.47.10">
    <property type="match status" value="2"/>
</dbReference>
<dbReference type="AlphaFoldDB" id="A0A437RE52"/>
<sequence length="427" mass="46281">MRRVVVTGMSVITPLGDTLDGLYGNLMAGRSGIGRWTFFDDERVYAKVGGDLSGYDWKARLESLRPRLPEANYLRARKLMRGAPFSTRLSVLASVDAWLDAGLGFDIDFTRAATLLAGHNLNEHYLLRNHQVFMESEPDWIDANAALLDLDTDHASSVSEVLGCRGASYTMGGACASANIALRAAVDEVRHHGHNVAVMTGAALEFSPMGLHAMALLGAITTRSFNDEPTRASRPYDRRREGFVPSHGTGTLILEAYEHARARGARIHGEVLGCVAMSDGNHLPNPSPEGQAATIRRLLEDTGTAPEQIDFVSAHATSTPLGDLSELRALRSVFGKHAHKLKINAPKSMLGHTCWSAPVVETIAGLLQMKHGQLHPSINVDELDPEVDLDICANQPVAHRSELMLKNSFGFGGINCCALWRHPASVA</sequence>
<dbReference type="EMBL" id="SACR01000004">
    <property type="protein sequence ID" value="RVU45040.1"/>
    <property type="molecule type" value="Genomic_DNA"/>
</dbReference>
<dbReference type="InterPro" id="IPR000794">
    <property type="entry name" value="Beta-ketoacyl_synthase"/>
</dbReference>
<feature type="domain" description="Ketosynthase family 3 (KS3)" evidence="5">
    <location>
        <begin position="1"/>
        <end position="422"/>
    </location>
</feature>
<dbReference type="GO" id="GO:0006633">
    <property type="term" value="P:fatty acid biosynthetic process"/>
    <property type="evidence" value="ECO:0007669"/>
    <property type="project" value="TreeGrafter"/>
</dbReference>
<evidence type="ECO:0000256" key="3">
    <source>
        <dbReference type="ARBA" id="ARBA00022679"/>
    </source>
</evidence>
<dbReference type="InterPro" id="IPR014030">
    <property type="entry name" value="Ketoacyl_synth_N"/>
</dbReference>
<dbReference type="PROSITE" id="PS52004">
    <property type="entry name" value="KS3_2"/>
    <property type="match status" value="1"/>
</dbReference>
<dbReference type="InterPro" id="IPR016039">
    <property type="entry name" value="Thiolase-like"/>
</dbReference>
<dbReference type="InterPro" id="IPR020841">
    <property type="entry name" value="PKS_Beta-ketoAc_synthase_dom"/>
</dbReference>
<accession>A0A437RE52</accession>
<comment type="pathway">
    <text evidence="1">Lipid metabolism; fatty acid biosynthesis.</text>
</comment>
<dbReference type="CDD" id="cd00834">
    <property type="entry name" value="KAS_I_II"/>
    <property type="match status" value="1"/>
</dbReference>
<proteinExistence type="inferred from homology"/>
<protein>
    <submittedName>
        <fullName evidence="6">Beta-ketoacyl-[acyl-carrier-protein] synthase family protein</fullName>
    </submittedName>
</protein>
<dbReference type="PANTHER" id="PTHR11712:SF336">
    <property type="entry name" value="3-OXOACYL-[ACYL-CARRIER-PROTEIN] SYNTHASE, MITOCHONDRIAL"/>
    <property type="match status" value="1"/>
</dbReference>
<evidence type="ECO:0000313" key="7">
    <source>
        <dbReference type="Proteomes" id="UP000285575"/>
    </source>
</evidence>
<evidence type="ECO:0000259" key="5">
    <source>
        <dbReference type="PROSITE" id="PS52004"/>
    </source>
</evidence>
<dbReference type="RefSeq" id="WP_128229104.1">
    <property type="nucleotide sequence ID" value="NZ_SACR01000004.1"/>
</dbReference>
<evidence type="ECO:0000256" key="2">
    <source>
        <dbReference type="ARBA" id="ARBA00008467"/>
    </source>
</evidence>
<evidence type="ECO:0000313" key="6">
    <source>
        <dbReference type="EMBL" id="RVU45040.1"/>
    </source>
</evidence>
<dbReference type="Proteomes" id="UP000285575">
    <property type="component" value="Unassembled WGS sequence"/>
</dbReference>
<dbReference type="InterPro" id="IPR014031">
    <property type="entry name" value="Ketoacyl_synth_C"/>
</dbReference>
<organism evidence="6 7">
    <name type="scientific">Rubrivivax rivuli</name>
    <dbReference type="NCBI Taxonomy" id="1862385"/>
    <lineage>
        <taxon>Bacteria</taxon>
        <taxon>Pseudomonadati</taxon>
        <taxon>Pseudomonadota</taxon>
        <taxon>Betaproteobacteria</taxon>
        <taxon>Burkholderiales</taxon>
        <taxon>Sphaerotilaceae</taxon>
        <taxon>Rubrivivax</taxon>
    </lineage>
</organism>
<dbReference type="OrthoDB" id="9808669at2"/>
<comment type="caution">
    <text evidence="6">The sequence shown here is derived from an EMBL/GenBank/DDBJ whole genome shotgun (WGS) entry which is preliminary data.</text>
</comment>